<dbReference type="Proteomes" id="UP001529272">
    <property type="component" value="Unassembled WGS sequence"/>
</dbReference>
<keyword evidence="1" id="KW-0472">Membrane</keyword>
<evidence type="ECO:0000313" key="5">
    <source>
        <dbReference type="Proteomes" id="UP001529272"/>
    </source>
</evidence>
<dbReference type="RefSeq" id="WP_008257397.1">
    <property type="nucleotide sequence ID" value="NZ_CAAHFK010000057.1"/>
</dbReference>
<sequence>MKPGGAGSSVRLRAVVAIAAAVWLALGALGCGLVHFAPLAFDPPHAFVTSADGGSGTGGPGMQADHASLYRGLAAKCSKVFGAMPVPGPVTALVELGLAVAVVAVAGSRVKLVVPVGRAPPRAAAIAFTGRDLLTRFCIARR</sequence>
<dbReference type="EMBL" id="JASZZX010000045">
    <property type="protein sequence ID" value="MDM3929729.1"/>
    <property type="molecule type" value="Genomic_DNA"/>
</dbReference>
<evidence type="ECO:0000313" key="4">
    <source>
        <dbReference type="Proteomes" id="UP000198286"/>
    </source>
</evidence>
<protein>
    <submittedName>
        <fullName evidence="2">Lipoprotein LpqS</fullName>
    </submittedName>
</protein>
<dbReference type="EMBL" id="CP015267">
    <property type="protein sequence ID" value="ASL15637.1"/>
    <property type="molecule type" value="Genomic_DNA"/>
</dbReference>
<dbReference type="Pfam" id="PF26327">
    <property type="entry name" value="LpqS"/>
    <property type="match status" value="1"/>
</dbReference>
<reference evidence="3" key="2">
    <citation type="submission" date="2023-06" db="EMBL/GenBank/DDBJ databases">
        <title>Itaconate inhibition of nontuberculous mycobacteria.</title>
        <authorList>
            <person name="Breen P."/>
            <person name="Zimbric M."/>
            <person name="Caverly L."/>
        </authorList>
    </citation>
    <scope>NUCLEOTIDE SEQUENCE</scope>
    <source>
        <strain evidence="3">FLAC1071</strain>
    </source>
</reference>
<dbReference type="PROSITE" id="PS51257">
    <property type="entry name" value="PROKAR_LIPOPROTEIN"/>
    <property type="match status" value="1"/>
</dbReference>
<dbReference type="InterPro" id="IPR058714">
    <property type="entry name" value="LpqS"/>
</dbReference>
<name>A0A1Y0T3K6_MYCIT</name>
<keyword evidence="1" id="KW-0812">Transmembrane</keyword>
<evidence type="ECO:0000313" key="2">
    <source>
        <dbReference type="EMBL" id="ASL15637.1"/>
    </source>
</evidence>
<keyword evidence="2" id="KW-0449">Lipoprotein</keyword>
<feature type="transmembrane region" description="Helical" evidence="1">
    <location>
        <begin position="12"/>
        <end position="37"/>
    </location>
</feature>
<evidence type="ECO:0000313" key="3">
    <source>
        <dbReference type="EMBL" id="MDM3929729.1"/>
    </source>
</evidence>
<gene>
    <name evidence="2" type="primary">lpqS_4</name>
    <name evidence="2" type="ORF">MYCOZU2_03249</name>
    <name evidence="3" type="ORF">QRB35_27500</name>
</gene>
<feature type="transmembrane region" description="Helical" evidence="1">
    <location>
        <begin position="90"/>
        <end position="108"/>
    </location>
</feature>
<organism evidence="2 4">
    <name type="scientific">Mycobacterium intracellulare subsp. chimaera</name>
    <dbReference type="NCBI Taxonomy" id="222805"/>
    <lineage>
        <taxon>Bacteria</taxon>
        <taxon>Bacillati</taxon>
        <taxon>Actinomycetota</taxon>
        <taxon>Actinomycetes</taxon>
        <taxon>Mycobacteriales</taxon>
        <taxon>Mycobacteriaceae</taxon>
        <taxon>Mycobacterium</taxon>
        <taxon>Mycobacterium avium complex (MAC)</taxon>
    </lineage>
</organism>
<accession>A0A1Y0T3K6</accession>
<reference evidence="2 4" key="1">
    <citation type="journal article" date="2017" name="Lancet Infect. Dis.">
        <title>Global outbreak of severe Mycobacterium chimaera disease after cardiac surgery: a molecular epidemiological study.</title>
        <authorList>
            <person name="van Ingen J."/>
            <person name="Kohl T."/>
            <person name="Kranzer K."/>
            <person name="Hasse B."/>
            <person name="Keller P."/>
            <person name="Szafranska A."/>
            <person name="Hillemann D."/>
            <person name="Chand M."/>
            <person name="Schreiber P."/>
            <person name="Sommerstein R."/>
            <person name="Berger C."/>
            <person name="Genoni M."/>
            <person name="Ruegg C."/>
            <person name="Troillet N."/>
            <person name="Widmer A.F."/>
            <person name="Becker S.L."/>
            <person name="Herrmann M."/>
            <person name="Eckmanns T."/>
            <person name="Haller S."/>
            <person name="Hoeller C."/>
            <person name="Debast S.B."/>
            <person name="Wolfhagen M.J."/>
            <person name="Hopman J."/>
            <person name="Kluytmans J."/>
            <person name="Langelaar M."/>
            <person name="Notermans D.W."/>
            <person name="ten Oever J."/>
            <person name="van den Barselaar P."/>
            <person name="Vonk A.B.A."/>
            <person name="Vos M.C."/>
            <person name="Ahmed N."/>
            <person name="Brown T."/>
            <person name="Crook D."/>
            <person name="Lamagni T."/>
            <person name="Phin N."/>
            <person name="Smith E.G."/>
            <person name="Zambon M."/>
            <person name="Serr A."/>
            <person name="Goetting T."/>
            <person name="Ebner W."/>
            <person name="Thuermer A."/>
            <person name="Utpatel C."/>
            <person name="Sproer C."/>
            <person name="Bunk B."/>
            <person name="Nubel U."/>
            <person name="Bloemberg G."/>
            <person name="Bottger E."/>
            <person name="Niemann S."/>
            <person name="Wagner D."/>
            <person name="Sax H."/>
        </authorList>
    </citation>
    <scope>NUCLEOTIDE SEQUENCE [LARGE SCALE GENOMIC DNA]</scope>
    <source>
        <strain evidence="2 4">ZUERICH-2</strain>
    </source>
</reference>
<reference evidence="3" key="3">
    <citation type="submission" date="2023-06" db="EMBL/GenBank/DDBJ databases">
        <authorList>
            <person name="Spilker T."/>
        </authorList>
    </citation>
    <scope>NUCLEOTIDE SEQUENCE</scope>
    <source>
        <strain evidence="3">FLAC1071</strain>
    </source>
</reference>
<evidence type="ECO:0000256" key="1">
    <source>
        <dbReference type="SAM" id="Phobius"/>
    </source>
</evidence>
<keyword evidence="5" id="KW-1185">Reference proteome</keyword>
<dbReference type="AlphaFoldDB" id="A0A1Y0T3K6"/>
<keyword evidence="1" id="KW-1133">Transmembrane helix</keyword>
<proteinExistence type="predicted"/>
<dbReference type="Proteomes" id="UP000198286">
    <property type="component" value="Chromosome"/>
</dbReference>